<dbReference type="InterPro" id="IPR052737">
    <property type="entry name" value="Omega-amidase_YafV"/>
</dbReference>
<dbReference type="EMBL" id="OV986001">
    <property type="protein sequence ID" value="CAI2799198.1"/>
    <property type="molecule type" value="Genomic_DNA"/>
</dbReference>
<dbReference type="NCBIfam" id="NF007757">
    <property type="entry name" value="PRK10438.1"/>
    <property type="match status" value="1"/>
</dbReference>
<dbReference type="EMBL" id="AM181176">
    <property type="protein sequence ID" value="CAY52037.1"/>
    <property type="molecule type" value="Genomic_DNA"/>
</dbReference>
<dbReference type="EC" id="3.5.1.3" evidence="3"/>
<dbReference type="Gene3D" id="3.60.110.10">
    <property type="entry name" value="Carbon-nitrogen hydrolase"/>
    <property type="match status" value="1"/>
</dbReference>
<dbReference type="eggNOG" id="COG0388">
    <property type="taxonomic scope" value="Bacteria"/>
</dbReference>
<dbReference type="Proteomes" id="UP001152918">
    <property type="component" value="Chromosome"/>
</dbReference>
<evidence type="ECO:0000313" key="7">
    <source>
        <dbReference type="EMBL" id="CAI2799198.1"/>
    </source>
</evidence>
<dbReference type="Pfam" id="PF00795">
    <property type="entry name" value="CN_hydrolase"/>
    <property type="match status" value="1"/>
</dbReference>
<gene>
    <name evidence="8" type="ordered locus">PFLU_5051</name>
</gene>
<evidence type="ECO:0000256" key="1">
    <source>
        <dbReference type="ARBA" id="ARBA00010613"/>
    </source>
</evidence>
<comment type="catalytic activity">
    <reaction evidence="4">
        <text>a monoamide of a dicarboxylate + H2O = a dicarboxylate + NH4(+)</text>
        <dbReference type="Rhea" id="RHEA:11716"/>
        <dbReference type="ChEBI" id="CHEBI:15377"/>
        <dbReference type="ChEBI" id="CHEBI:28938"/>
        <dbReference type="ChEBI" id="CHEBI:28965"/>
        <dbReference type="ChEBI" id="CHEBI:77450"/>
        <dbReference type="EC" id="3.5.1.3"/>
    </reaction>
</comment>
<keyword evidence="2 8" id="KW-0378">Hydrolase</keyword>
<dbReference type="HOGENOM" id="CLU_030130_3_7_6"/>
<evidence type="ECO:0000256" key="5">
    <source>
        <dbReference type="ARBA" id="ARBA00072139"/>
    </source>
</evidence>
<sequence>MLCQTRGNAATSSRKTMRDLNALPNLNIALVQTTLAWHDRQANLEHFELLLEQAKGADLIVLPEMFTTGFSMDSETLAEPENGPTHRWLRNQAAKYNAVITGSVIIQAADGSHRNRLLWARPDGEVLHYDKRHLFRMAGEHDHYTPGERQVQFELKGWRIRPLICYDLRFPVWSRDAQDTDLLLYTANWPGARRSHWNRLLPARAIENLCYVAAVNRVGTDGKGFAYTGDSQVLDFQGETLLSAGEADGVFQVNLDAAELAAYRTRFPANLDADTFQFV</sequence>
<organism evidence="8">
    <name type="scientific">Pseudomonas fluorescens (strain SBW25)</name>
    <dbReference type="NCBI Taxonomy" id="216595"/>
    <lineage>
        <taxon>Bacteria</taxon>
        <taxon>Pseudomonadati</taxon>
        <taxon>Pseudomonadota</taxon>
        <taxon>Gammaproteobacteria</taxon>
        <taxon>Pseudomonadales</taxon>
        <taxon>Pseudomonadaceae</taxon>
        <taxon>Pseudomonas</taxon>
    </lineage>
</organism>
<dbReference type="GO" id="GO:0050152">
    <property type="term" value="F:omega-amidase activity"/>
    <property type="evidence" value="ECO:0007669"/>
    <property type="project" value="UniProtKB-EC"/>
</dbReference>
<dbReference type="AlphaFoldDB" id="C3K1K8"/>
<protein>
    <recommendedName>
        <fullName evidence="5">Omega-amidase YafV</fullName>
        <ecNumber evidence="3">3.5.1.3</ecNumber>
    </recommendedName>
</protein>
<evidence type="ECO:0000256" key="2">
    <source>
        <dbReference type="ARBA" id="ARBA00022801"/>
    </source>
</evidence>
<dbReference type="PANTHER" id="PTHR47799">
    <property type="entry name" value="OMEGA-AMIDASE YAFV"/>
    <property type="match status" value="1"/>
</dbReference>
<dbReference type="PROSITE" id="PS50263">
    <property type="entry name" value="CN_HYDROLASE"/>
    <property type="match status" value="1"/>
</dbReference>
<accession>C3K1K8</accession>
<comment type="similarity">
    <text evidence="1">Belongs to the carbon-nitrogen hydrolase superfamily. NIT1/NIT2 family.</text>
</comment>
<dbReference type="CDD" id="cd07575">
    <property type="entry name" value="Xc-1258_like"/>
    <property type="match status" value="1"/>
</dbReference>
<dbReference type="FunFam" id="3.60.110.10:FF:000004">
    <property type="entry name" value="Carbon-nitrogen hydrolase"/>
    <property type="match status" value="1"/>
</dbReference>
<dbReference type="InterPro" id="IPR036526">
    <property type="entry name" value="C-N_Hydrolase_sf"/>
</dbReference>
<evidence type="ECO:0000313" key="8">
    <source>
        <dbReference type="EMBL" id="CAY52037.1"/>
    </source>
</evidence>
<dbReference type="GO" id="GO:0106008">
    <property type="term" value="F:2-oxoglutaramate amidase activity"/>
    <property type="evidence" value="ECO:0007669"/>
    <property type="project" value="TreeGrafter"/>
</dbReference>
<feature type="domain" description="CN hydrolase" evidence="6">
    <location>
        <begin position="26"/>
        <end position="257"/>
    </location>
</feature>
<dbReference type="KEGG" id="pfs:PFLU_5051"/>
<dbReference type="STRING" id="294.SRM1_04639"/>
<name>C3K1K8_PSEFS</name>
<evidence type="ECO:0000256" key="3">
    <source>
        <dbReference type="ARBA" id="ARBA00039118"/>
    </source>
</evidence>
<evidence type="ECO:0000256" key="4">
    <source>
        <dbReference type="ARBA" id="ARBA00052904"/>
    </source>
</evidence>
<dbReference type="InterPro" id="IPR003010">
    <property type="entry name" value="C-N_Hydrolase"/>
</dbReference>
<dbReference type="SUPFAM" id="SSF56317">
    <property type="entry name" value="Carbon-nitrogen hydrolase"/>
    <property type="match status" value="1"/>
</dbReference>
<reference evidence="8" key="1">
    <citation type="journal article" date="2009" name="Genome Biol.">
        <title>Genomic and genetic analyses of diversity and plant interactions of Pseudomonas fluorescens.</title>
        <authorList>
            <person name="Silby M.W."/>
            <person name="Cerdeno-Tarraga A.M."/>
            <person name="Vernikos G.S."/>
            <person name="Giddens S.R."/>
            <person name="Jackson R.W."/>
            <person name="Preston G.M."/>
            <person name="Zhang X.X."/>
            <person name="Moon C.D."/>
            <person name="Gehrig S.M."/>
            <person name="Godfrey S.A."/>
            <person name="Knight C.G."/>
            <person name="Malone J.G."/>
            <person name="Robinson Z."/>
            <person name="Spiers A.J."/>
            <person name="Harris S."/>
            <person name="Challis G.L."/>
            <person name="Yaxley A.M."/>
            <person name="Harris D."/>
            <person name="Seeger K."/>
            <person name="Murphy L."/>
            <person name="Rutter S."/>
            <person name="Squares R."/>
            <person name="Quail M.A."/>
            <person name="Saunders E."/>
            <person name="Mavromatis K."/>
            <person name="Brettin T.S."/>
            <person name="Bentley S.D."/>
            <person name="Hothersall J."/>
            <person name="Stephens E."/>
            <person name="Thomas C.M."/>
            <person name="Parkhill J."/>
            <person name="Levy S.B."/>
            <person name="Rainey P.B."/>
            <person name="Thomson N.R."/>
        </authorList>
    </citation>
    <scope>NUCLEOTIDE SEQUENCE [LARGE SCALE GENOMIC DNA]</scope>
    <source>
        <strain evidence="8">SBW25</strain>
    </source>
</reference>
<reference evidence="7" key="2">
    <citation type="submission" date="2023-10" db="EMBL/GenBank/DDBJ databases">
        <authorList>
            <person name="Fortmann-Grote C."/>
        </authorList>
    </citation>
    <scope>NUCLEOTIDE SEQUENCE</scope>
    <source>
        <strain evidence="7">SBW25</strain>
    </source>
</reference>
<dbReference type="PANTHER" id="PTHR47799:SF1">
    <property type="entry name" value="OMEGA-AMIDASE YAFV"/>
    <property type="match status" value="1"/>
</dbReference>
<evidence type="ECO:0000259" key="6">
    <source>
        <dbReference type="PROSITE" id="PS50263"/>
    </source>
</evidence>
<proteinExistence type="inferred from homology"/>